<evidence type="ECO:0000256" key="6">
    <source>
        <dbReference type="ARBA" id="ARBA00022840"/>
    </source>
</evidence>
<dbReference type="VEuPathDB" id="GiardiaDB:GL50803_0017106"/>
<evidence type="ECO:0000256" key="5">
    <source>
        <dbReference type="ARBA" id="ARBA00022741"/>
    </source>
</evidence>
<comment type="caution">
    <text evidence="11">The sequence shown here is derived from an EMBL/GenBank/DDBJ whole genome shotgun (WGS) entry which is preliminary data.</text>
</comment>
<keyword evidence="9" id="KW-0175">Coiled coil</keyword>
<dbReference type="PROSITE" id="PS00674">
    <property type="entry name" value="AAA"/>
    <property type="match status" value="1"/>
</dbReference>
<dbReference type="FunFam" id="1.10.8.60:FF:000006">
    <property type="entry name" value="26S protease regulatory subunit 8"/>
    <property type="match status" value="1"/>
</dbReference>
<dbReference type="GO" id="GO:0005524">
    <property type="term" value="F:ATP binding"/>
    <property type="evidence" value="ECO:0007669"/>
    <property type="project" value="UniProtKB-KW"/>
</dbReference>
<dbReference type="InterPro" id="IPR027417">
    <property type="entry name" value="P-loop_NTPase"/>
</dbReference>
<dbReference type="Gene3D" id="2.40.50.140">
    <property type="entry name" value="Nucleic acid-binding proteins"/>
    <property type="match status" value="1"/>
</dbReference>
<protein>
    <submittedName>
        <fullName evidence="11">ATP-dependent 26S proteasome regulatory subunit</fullName>
    </submittedName>
</protein>
<keyword evidence="7 11" id="KW-0647">Proteasome</keyword>
<proteinExistence type="inferred from homology"/>
<gene>
    <name evidence="11" type="ORF">GSB_17106</name>
</gene>
<keyword evidence="4" id="KW-0963">Cytoplasm</keyword>
<accession>V6U1T0</accession>
<evidence type="ECO:0000256" key="1">
    <source>
        <dbReference type="ARBA" id="ARBA00004123"/>
    </source>
</evidence>
<dbReference type="InterPro" id="IPR050221">
    <property type="entry name" value="26S_Proteasome_ATPase"/>
</dbReference>
<evidence type="ECO:0000313" key="12">
    <source>
        <dbReference type="Proteomes" id="UP000018040"/>
    </source>
</evidence>
<dbReference type="SMART" id="SM00382">
    <property type="entry name" value="AAA"/>
    <property type="match status" value="1"/>
</dbReference>
<dbReference type="Gene3D" id="1.10.8.60">
    <property type="match status" value="1"/>
</dbReference>
<feature type="coiled-coil region" evidence="9">
    <location>
        <begin position="86"/>
        <end position="113"/>
    </location>
</feature>
<evidence type="ECO:0000256" key="8">
    <source>
        <dbReference type="RuleBase" id="RU003651"/>
    </source>
</evidence>
<evidence type="ECO:0000313" key="11">
    <source>
        <dbReference type="EMBL" id="ESU43180.1"/>
    </source>
</evidence>
<sequence>MEWAPGRGRCTQDVDWGNSLPNTIAILVSHLSQQHLFKSLCMAVSSSEQRIQHDKADMSARFTLEDYYRMRLENTQALVLKKRQELETILFRHSELNNQVKHLKEELATLQEPACDIGEVIRPLPDNKCYIKSSMDDKQIVNVSSKVSMSDLKPGLRVALRSSDSEIVMILPKHVDPAISLMKLDKVPDQSYDDIGGLSKQVLELREILELPIKHPEVFKRLGIPMPKGVLLYGAPGCGKSAVARAVAHHCGCTFIRVSGSELLSKYIGEGSRMVRQVFQMALKNAPAIVFIDECDSIGTKRSEDAHGGESEVNRTMTELLSQVDGFEENNSVKLIMATNRIDTLDDALLRPGRIDRKVEFPLPDVAGRIEILRIHSRKMNLVRQIDFKKISQTMEGASGSDCRAVCMEAGMFALRERRNYVTEDDFTLAATKVMSWKDVGMKISEKKMVK</sequence>
<dbReference type="InterPro" id="IPR003959">
    <property type="entry name" value="ATPase_AAA_core"/>
</dbReference>
<evidence type="ECO:0000256" key="3">
    <source>
        <dbReference type="ARBA" id="ARBA00006914"/>
    </source>
</evidence>
<keyword evidence="6 8" id="KW-0067">ATP-binding</keyword>
<dbReference type="EMBL" id="AHHH01000057">
    <property type="protein sequence ID" value="ESU43180.1"/>
    <property type="molecule type" value="Genomic_DNA"/>
</dbReference>
<dbReference type="eggNOG" id="KOG0728">
    <property type="taxonomic scope" value="Eukaryota"/>
</dbReference>
<dbReference type="GO" id="GO:0005634">
    <property type="term" value="C:nucleus"/>
    <property type="evidence" value="ECO:0007669"/>
    <property type="project" value="UniProtKB-SubCell"/>
</dbReference>
<dbReference type="OrthoDB" id="1154031at2759"/>
<dbReference type="FunFam" id="3.40.50.300:FF:000030">
    <property type="entry name" value="26S protease regulatory subunit 8"/>
    <property type="match status" value="1"/>
</dbReference>
<dbReference type="Pfam" id="PF16450">
    <property type="entry name" value="Prot_ATP_ID_OB_C"/>
    <property type="match status" value="1"/>
</dbReference>
<dbReference type="GO" id="GO:0016887">
    <property type="term" value="F:ATP hydrolysis activity"/>
    <property type="evidence" value="ECO:0007669"/>
    <property type="project" value="InterPro"/>
</dbReference>
<evidence type="ECO:0000256" key="7">
    <source>
        <dbReference type="ARBA" id="ARBA00022942"/>
    </source>
</evidence>
<dbReference type="AlphaFoldDB" id="V6U1T0"/>
<dbReference type="Pfam" id="PF17862">
    <property type="entry name" value="AAA_lid_3"/>
    <property type="match status" value="1"/>
</dbReference>
<dbReference type="GO" id="GO:0005737">
    <property type="term" value="C:cytoplasm"/>
    <property type="evidence" value="ECO:0007669"/>
    <property type="project" value="UniProtKB-SubCell"/>
</dbReference>
<organism evidence="11 12">
    <name type="scientific">Giardia intestinalis</name>
    <name type="common">Giardia lamblia</name>
    <dbReference type="NCBI Taxonomy" id="5741"/>
    <lineage>
        <taxon>Eukaryota</taxon>
        <taxon>Metamonada</taxon>
        <taxon>Diplomonadida</taxon>
        <taxon>Hexamitidae</taxon>
        <taxon>Giardiinae</taxon>
        <taxon>Giardia</taxon>
    </lineage>
</organism>
<dbReference type="InterPro" id="IPR012340">
    <property type="entry name" value="NA-bd_OB-fold"/>
</dbReference>
<dbReference type="Proteomes" id="UP000018040">
    <property type="component" value="Unassembled WGS sequence"/>
</dbReference>
<dbReference type="Pfam" id="PF00004">
    <property type="entry name" value="AAA"/>
    <property type="match status" value="1"/>
</dbReference>
<dbReference type="Gene3D" id="3.40.50.300">
    <property type="entry name" value="P-loop containing nucleotide triphosphate hydrolases"/>
    <property type="match status" value="1"/>
</dbReference>
<dbReference type="VEuPathDB" id="GiardiaDB:QR46_1913"/>
<dbReference type="InterPro" id="IPR032501">
    <property type="entry name" value="Prot_ATP_ID_OB_2nd"/>
</dbReference>
<keyword evidence="5 8" id="KW-0547">Nucleotide-binding</keyword>
<dbReference type="GO" id="GO:0000502">
    <property type="term" value="C:proteasome complex"/>
    <property type="evidence" value="ECO:0007669"/>
    <property type="project" value="UniProtKB-KW"/>
</dbReference>
<evidence type="ECO:0000256" key="9">
    <source>
        <dbReference type="SAM" id="Coils"/>
    </source>
</evidence>
<dbReference type="VEuPathDB" id="GiardiaDB:DHA2_17106"/>
<reference evidence="11 12" key="2">
    <citation type="journal article" date="2013" name="Genome Biol. Evol.">
        <title>Genome sequencing of Giardia lamblia genotypes A2 and B isolates (DH and GS) and comparative analysis with the genomes of genotypes A1 and E (WB and Pig).</title>
        <authorList>
            <person name="Adam R.D."/>
            <person name="Dahlstrom E.W."/>
            <person name="Martens C.A."/>
            <person name="Bruno D.P."/>
            <person name="Barbian K.D."/>
            <person name="Ricklefs S.M."/>
            <person name="Hernandez M.M."/>
            <person name="Narla N.P."/>
            <person name="Patel R.B."/>
            <person name="Porcella S.F."/>
            <person name="Nash T.E."/>
        </authorList>
    </citation>
    <scope>NUCLEOTIDE SEQUENCE [LARGE SCALE GENOMIC DNA]</scope>
    <source>
        <strain evidence="11 12">GS</strain>
    </source>
</reference>
<evidence type="ECO:0000256" key="4">
    <source>
        <dbReference type="ARBA" id="ARBA00022490"/>
    </source>
</evidence>
<dbReference type="PANTHER" id="PTHR23073">
    <property type="entry name" value="26S PROTEASOME REGULATORY SUBUNIT"/>
    <property type="match status" value="1"/>
</dbReference>
<dbReference type="InterPro" id="IPR003960">
    <property type="entry name" value="ATPase_AAA_CS"/>
</dbReference>
<reference evidence="12" key="1">
    <citation type="submission" date="2012-02" db="EMBL/GenBank/DDBJ databases">
        <title>Genome sequencing of Giardia lamblia Genotypes A2 and B isolates (DH and GS) and comparative analysis with the genomes of Genotypes A1 and E (WB and Pig).</title>
        <authorList>
            <person name="Adam R."/>
            <person name="Dahlstrom E."/>
            <person name="Martens C."/>
            <person name="Bruno D."/>
            <person name="Barbian K."/>
            <person name="Porcella S.F."/>
            <person name="Nash T."/>
        </authorList>
    </citation>
    <scope>NUCLEOTIDE SEQUENCE</scope>
    <source>
        <strain evidence="12">GS</strain>
    </source>
</reference>
<dbReference type="InterPro" id="IPR003593">
    <property type="entry name" value="AAA+_ATPase"/>
</dbReference>
<evidence type="ECO:0000259" key="10">
    <source>
        <dbReference type="SMART" id="SM00382"/>
    </source>
</evidence>
<feature type="domain" description="AAA+ ATPase" evidence="10">
    <location>
        <begin position="226"/>
        <end position="365"/>
    </location>
</feature>
<name>V6U1T0_GIAIN</name>
<dbReference type="SUPFAM" id="SSF52540">
    <property type="entry name" value="P-loop containing nucleoside triphosphate hydrolases"/>
    <property type="match status" value="1"/>
</dbReference>
<comment type="subcellular location">
    <subcellularLocation>
        <location evidence="2">Cytoplasm</location>
    </subcellularLocation>
    <subcellularLocation>
        <location evidence="1">Nucleus</location>
    </subcellularLocation>
</comment>
<evidence type="ECO:0000256" key="2">
    <source>
        <dbReference type="ARBA" id="ARBA00004496"/>
    </source>
</evidence>
<comment type="similarity">
    <text evidence="3 8">Belongs to the AAA ATPase family.</text>
</comment>
<dbReference type="InterPro" id="IPR041569">
    <property type="entry name" value="AAA_lid_3"/>
</dbReference>
<dbReference type="VEuPathDB" id="GiardiaDB:GL50581_2929"/>